<dbReference type="InterPro" id="IPR002698">
    <property type="entry name" value="FTHF_cligase"/>
</dbReference>
<dbReference type="InterPro" id="IPR024185">
    <property type="entry name" value="FTHF_cligase-like_sf"/>
</dbReference>
<sequence length="187" mass="22012">MEKRDYRIKVQEKLSKMTDQAYRERSLEIAQQLVQEPSIQKANIIAITLSNQPEVDTTFIIEELWKLNKYIAVPKCNPKDRSMQFYKINSFNETERAYKNILEPIPERTELVEKEQIDVMIVPGVVFDRHGYRIGFGGGYYDRYLVGFKGMRISLAFEEQLLNEIPRESHDLPVHILLTDKNRINCE</sequence>
<organism evidence="5 6">
    <name type="scientific">Solibacillus kalamii</name>
    <dbReference type="NCBI Taxonomy" id="1748298"/>
    <lineage>
        <taxon>Bacteria</taxon>
        <taxon>Bacillati</taxon>
        <taxon>Bacillota</taxon>
        <taxon>Bacilli</taxon>
        <taxon>Bacillales</taxon>
        <taxon>Caryophanaceae</taxon>
        <taxon>Solibacillus</taxon>
    </lineage>
</organism>
<proteinExistence type="inferred from homology"/>
<keyword evidence="2 4" id="KW-0547">Nucleotide-binding</keyword>
<evidence type="ECO:0000256" key="4">
    <source>
        <dbReference type="RuleBase" id="RU361279"/>
    </source>
</evidence>
<dbReference type="EMBL" id="NHNT01000002">
    <property type="protein sequence ID" value="OUZ39967.1"/>
    <property type="molecule type" value="Genomic_DNA"/>
</dbReference>
<keyword evidence="4" id="KW-0479">Metal-binding</keyword>
<dbReference type="InterPro" id="IPR037171">
    <property type="entry name" value="NagB/RpiA_transferase-like"/>
</dbReference>
<evidence type="ECO:0000256" key="1">
    <source>
        <dbReference type="ARBA" id="ARBA00010638"/>
    </source>
</evidence>
<dbReference type="RefSeq" id="WP_087616101.1">
    <property type="nucleotide sequence ID" value="NZ_JAFBEY010000001.1"/>
</dbReference>
<evidence type="ECO:0000313" key="6">
    <source>
        <dbReference type="Proteomes" id="UP000196594"/>
    </source>
</evidence>
<dbReference type="Gene3D" id="3.40.50.10420">
    <property type="entry name" value="NagB/RpiA/CoA transferase-like"/>
    <property type="match status" value="1"/>
</dbReference>
<dbReference type="Pfam" id="PF01812">
    <property type="entry name" value="5-FTHF_cyc-lig"/>
    <property type="match status" value="1"/>
</dbReference>
<comment type="similarity">
    <text evidence="1 4">Belongs to the 5-formyltetrahydrofolate cyclo-ligase family.</text>
</comment>
<keyword evidence="6" id="KW-1185">Reference proteome</keyword>
<evidence type="ECO:0000256" key="2">
    <source>
        <dbReference type="ARBA" id="ARBA00022741"/>
    </source>
</evidence>
<comment type="caution">
    <text evidence="5">The sequence shown here is derived from an EMBL/GenBank/DDBJ whole genome shotgun (WGS) entry which is preliminary data.</text>
</comment>
<gene>
    <name evidence="5" type="ORF">CBM15_05505</name>
</gene>
<protein>
    <recommendedName>
        <fullName evidence="4">5-formyltetrahydrofolate cyclo-ligase</fullName>
        <ecNumber evidence="4">6.3.3.2</ecNumber>
    </recommendedName>
</protein>
<dbReference type="SUPFAM" id="SSF100950">
    <property type="entry name" value="NagB/RpiA/CoA transferase-like"/>
    <property type="match status" value="1"/>
</dbReference>
<dbReference type="PIRSF" id="PIRSF006806">
    <property type="entry name" value="FTHF_cligase"/>
    <property type="match status" value="1"/>
</dbReference>
<dbReference type="Proteomes" id="UP000196594">
    <property type="component" value="Unassembled WGS sequence"/>
</dbReference>
<evidence type="ECO:0000313" key="5">
    <source>
        <dbReference type="EMBL" id="OUZ39967.1"/>
    </source>
</evidence>
<dbReference type="EC" id="6.3.3.2" evidence="4"/>
<dbReference type="PANTHER" id="PTHR23407:SF1">
    <property type="entry name" value="5-FORMYLTETRAHYDROFOLATE CYCLO-LIGASE"/>
    <property type="match status" value="1"/>
</dbReference>
<dbReference type="NCBIfam" id="TIGR02727">
    <property type="entry name" value="MTHFS_bact"/>
    <property type="match status" value="1"/>
</dbReference>
<dbReference type="PANTHER" id="PTHR23407">
    <property type="entry name" value="ATPASE INHIBITOR/5-FORMYLTETRAHYDROFOLATE CYCLO-LIGASE"/>
    <property type="match status" value="1"/>
</dbReference>
<keyword evidence="3 4" id="KW-0067">ATP-binding</keyword>
<reference evidence="5 6" key="1">
    <citation type="journal article" date="2017" name="Int. J. Syst. Evol. Microbiol.">
        <title>Solibacillus kalamii sp. nov., isolated from a high-efficiency particulate arrestance filter system used in the International Space Station.</title>
        <authorList>
            <person name="Checinska Sielaff A."/>
            <person name="Kumar R.M."/>
            <person name="Pal D."/>
            <person name="Mayilraj S."/>
            <person name="Venkateswaran K."/>
        </authorList>
    </citation>
    <scope>NUCLEOTIDE SEQUENCE [LARGE SCALE GENOMIC DNA]</scope>
    <source>
        <strain evidence="5 6">ISSFR-015</strain>
    </source>
</reference>
<evidence type="ECO:0000256" key="3">
    <source>
        <dbReference type="ARBA" id="ARBA00022840"/>
    </source>
</evidence>
<comment type="catalytic activity">
    <reaction evidence="4">
        <text>(6S)-5-formyl-5,6,7,8-tetrahydrofolate + ATP = (6R)-5,10-methenyltetrahydrofolate + ADP + phosphate</text>
        <dbReference type="Rhea" id="RHEA:10488"/>
        <dbReference type="ChEBI" id="CHEBI:30616"/>
        <dbReference type="ChEBI" id="CHEBI:43474"/>
        <dbReference type="ChEBI" id="CHEBI:57455"/>
        <dbReference type="ChEBI" id="CHEBI:57457"/>
        <dbReference type="ChEBI" id="CHEBI:456216"/>
        <dbReference type="EC" id="6.3.3.2"/>
    </reaction>
</comment>
<keyword evidence="4" id="KW-0460">Magnesium</keyword>
<comment type="cofactor">
    <cofactor evidence="4">
        <name>Mg(2+)</name>
        <dbReference type="ChEBI" id="CHEBI:18420"/>
    </cofactor>
</comment>
<accession>A0ABX3ZJP2</accession>
<name>A0ABX3ZJP2_9BACL</name>